<dbReference type="EMBL" id="JAFCLK010000005">
    <property type="protein sequence ID" value="MBR1135304.1"/>
    <property type="molecule type" value="Genomic_DNA"/>
</dbReference>
<dbReference type="Proteomes" id="UP001314635">
    <property type="component" value="Unassembled WGS sequence"/>
</dbReference>
<gene>
    <name evidence="2" type="ORF">JQ619_05975</name>
</gene>
<accession>A0ABS5G200</accession>
<feature type="signal peptide" evidence="1">
    <location>
        <begin position="1"/>
        <end position="23"/>
    </location>
</feature>
<sequence length="79" mass="8319">MRLRAIGLVVAMAAAMVTTAADAAMKSPWRVAESANACLVNCASQAEACKRVCPSSYSGPCLSSCDNQAQFCQQSCQRK</sequence>
<evidence type="ECO:0000256" key="1">
    <source>
        <dbReference type="SAM" id="SignalP"/>
    </source>
</evidence>
<feature type="chain" id="PRO_5045128288" evidence="1">
    <location>
        <begin position="24"/>
        <end position="79"/>
    </location>
</feature>
<protein>
    <submittedName>
        <fullName evidence="2">Uncharacterized protein</fullName>
    </submittedName>
</protein>
<comment type="caution">
    <text evidence="2">The sequence shown here is derived from an EMBL/GenBank/DDBJ whole genome shotgun (WGS) entry which is preliminary data.</text>
</comment>
<name>A0ABS5G200_9BRAD</name>
<proteinExistence type="predicted"/>
<reference evidence="3" key="1">
    <citation type="journal article" date="2021" name="ISME J.">
        <title>Evolutionary origin and ecological implication of a unique nif island in free-living Bradyrhizobium lineages.</title>
        <authorList>
            <person name="Tao J."/>
        </authorList>
    </citation>
    <scope>NUCLEOTIDE SEQUENCE [LARGE SCALE GENOMIC DNA]</scope>
    <source>
        <strain evidence="3">SZCCT0094</strain>
    </source>
</reference>
<evidence type="ECO:0000313" key="3">
    <source>
        <dbReference type="Proteomes" id="UP001314635"/>
    </source>
</evidence>
<keyword evidence="3" id="KW-1185">Reference proteome</keyword>
<keyword evidence="1" id="KW-0732">Signal</keyword>
<evidence type="ECO:0000313" key="2">
    <source>
        <dbReference type="EMBL" id="MBR1135304.1"/>
    </source>
</evidence>
<organism evidence="2 3">
    <name type="scientific">Bradyrhizobium denitrificans</name>
    <dbReference type="NCBI Taxonomy" id="2734912"/>
    <lineage>
        <taxon>Bacteria</taxon>
        <taxon>Pseudomonadati</taxon>
        <taxon>Pseudomonadota</taxon>
        <taxon>Alphaproteobacteria</taxon>
        <taxon>Hyphomicrobiales</taxon>
        <taxon>Nitrobacteraceae</taxon>
        <taxon>Bradyrhizobium</taxon>
    </lineage>
</organism>
<dbReference type="RefSeq" id="WP_049795298.1">
    <property type="nucleotide sequence ID" value="NZ_JABFDP010000001.1"/>
</dbReference>